<gene>
    <name evidence="1" type="ORF">S01H1_73878</name>
</gene>
<proteinExistence type="predicted"/>
<protein>
    <submittedName>
        <fullName evidence="1">Uncharacterized protein</fullName>
    </submittedName>
</protein>
<organism evidence="1">
    <name type="scientific">marine sediment metagenome</name>
    <dbReference type="NCBI Taxonomy" id="412755"/>
    <lineage>
        <taxon>unclassified sequences</taxon>
        <taxon>metagenomes</taxon>
        <taxon>ecological metagenomes</taxon>
    </lineage>
</organism>
<dbReference type="EMBL" id="BARS01049386">
    <property type="protein sequence ID" value="GAG32384.1"/>
    <property type="molecule type" value="Genomic_DNA"/>
</dbReference>
<evidence type="ECO:0000313" key="1">
    <source>
        <dbReference type="EMBL" id="GAG32384.1"/>
    </source>
</evidence>
<accession>X0WN30</accession>
<comment type="caution">
    <text evidence="1">The sequence shown here is derived from an EMBL/GenBank/DDBJ whole genome shotgun (WGS) entry which is preliminary data.</text>
</comment>
<name>X0WN30_9ZZZZ</name>
<sequence length="53" mass="5681">MTGNWSLTIDAGDRGDVPVQLKLAGVPVQVAPDTYSTTQDENLTGTYFEHVDG</sequence>
<dbReference type="AlphaFoldDB" id="X0WN30"/>
<reference evidence="1" key="1">
    <citation type="journal article" date="2014" name="Front. Microbiol.">
        <title>High frequency of phylogenetically diverse reductive dehalogenase-homologous genes in deep subseafloor sedimentary metagenomes.</title>
        <authorList>
            <person name="Kawai M."/>
            <person name="Futagami T."/>
            <person name="Toyoda A."/>
            <person name="Takaki Y."/>
            <person name="Nishi S."/>
            <person name="Hori S."/>
            <person name="Arai W."/>
            <person name="Tsubouchi T."/>
            <person name="Morono Y."/>
            <person name="Uchiyama I."/>
            <person name="Ito T."/>
            <person name="Fujiyama A."/>
            <person name="Inagaki F."/>
            <person name="Takami H."/>
        </authorList>
    </citation>
    <scope>NUCLEOTIDE SEQUENCE</scope>
    <source>
        <strain evidence="1">Expedition CK06-06</strain>
    </source>
</reference>